<evidence type="ECO:0000256" key="1">
    <source>
        <dbReference type="ARBA" id="ARBA00000085"/>
    </source>
</evidence>
<dbReference type="FunFam" id="1.10.287.130:FF:000001">
    <property type="entry name" value="Two-component sensor histidine kinase"/>
    <property type="match status" value="1"/>
</dbReference>
<dbReference type="SMART" id="SM00304">
    <property type="entry name" value="HAMP"/>
    <property type="match status" value="1"/>
</dbReference>
<proteinExistence type="predicted"/>
<keyword evidence="10" id="KW-0812">Transmembrane</keyword>
<dbReference type="EC" id="2.7.13.3" evidence="3"/>
<evidence type="ECO:0000256" key="4">
    <source>
        <dbReference type="ARBA" id="ARBA00022553"/>
    </source>
</evidence>
<evidence type="ECO:0000256" key="2">
    <source>
        <dbReference type="ARBA" id="ARBA00004370"/>
    </source>
</evidence>
<dbReference type="PROSITE" id="PS50109">
    <property type="entry name" value="HIS_KIN"/>
    <property type="match status" value="1"/>
</dbReference>
<evidence type="ECO:0000256" key="6">
    <source>
        <dbReference type="ARBA" id="ARBA00022777"/>
    </source>
</evidence>
<keyword evidence="5" id="KW-0808">Transferase</keyword>
<dbReference type="GO" id="GO:0000155">
    <property type="term" value="F:phosphorelay sensor kinase activity"/>
    <property type="evidence" value="ECO:0007669"/>
    <property type="project" value="InterPro"/>
</dbReference>
<evidence type="ECO:0000313" key="13">
    <source>
        <dbReference type="EMBL" id="KRL21596.1"/>
    </source>
</evidence>
<dbReference type="AlphaFoldDB" id="A0A0R1NNU7"/>
<protein>
    <recommendedName>
        <fullName evidence="3">histidine kinase</fullName>
        <ecNumber evidence="3">2.7.13.3</ecNumber>
    </recommendedName>
</protein>
<evidence type="ECO:0000259" key="11">
    <source>
        <dbReference type="PROSITE" id="PS50109"/>
    </source>
</evidence>
<evidence type="ECO:0000313" key="14">
    <source>
        <dbReference type="Proteomes" id="UP000051439"/>
    </source>
</evidence>
<keyword evidence="9" id="KW-0175">Coiled coil</keyword>
<dbReference type="Gene3D" id="6.10.340.10">
    <property type="match status" value="1"/>
</dbReference>
<feature type="transmembrane region" description="Helical" evidence="10">
    <location>
        <begin position="175"/>
        <end position="194"/>
    </location>
</feature>
<dbReference type="GO" id="GO:0005886">
    <property type="term" value="C:plasma membrane"/>
    <property type="evidence" value="ECO:0007669"/>
    <property type="project" value="TreeGrafter"/>
</dbReference>
<evidence type="ECO:0000256" key="10">
    <source>
        <dbReference type="SAM" id="Phobius"/>
    </source>
</evidence>
<dbReference type="RefSeq" id="WP_056949416.1">
    <property type="nucleotide sequence ID" value="NZ_AZEB01000013.1"/>
</dbReference>
<dbReference type="Proteomes" id="UP000051439">
    <property type="component" value="Unassembled WGS sequence"/>
</dbReference>
<dbReference type="FunFam" id="3.30.565.10:FF:000006">
    <property type="entry name" value="Sensor histidine kinase WalK"/>
    <property type="match status" value="1"/>
</dbReference>
<sequence length="491" mass="55667">MKMIYQQLMAFFLVIAITIVLLGLSFGRMSKTFVYDNTWSSLEKYSDSLIQHSLKVDSKHNDRVTFNLDKIRMTQSILENQSVHFTVFSAKNRVVYPADGVSPQITKNDWRHLQKDQIVRKVNNKNAKLKNGKTRPAMIEVLKPYYYKKKLVAAVTAGAFISDVNSNVARINRNLVKGLLVALIISMVASFFIARRLNRRIAMLRSGANQVSNGNYKVRLKPGGKDEIGELINDFNRMTASLERANLEIQRQEERRQEFLADAAHEMRTPLTTISGILEGIKYDVIPQESRTKSIELMSEETQRLIRLVNKNLDFEKIRSNSIQLDKRHFNATKVFRNIIDQLSNKAQESNDKLVLNAADDLPIYADYDRFVQIVFNIITNAIQFTNKGTVTITGERGYNETIIKIADTGIGMTVDQQKNIFERYYKADASRRSGKYGESGLGLAIVHQLVKSHGGKISVASKKGKGSTFTIIFPDQTAAEKTKDAPDRNN</sequence>
<dbReference type="GO" id="GO:0009927">
    <property type="term" value="F:histidine phosphotransfer kinase activity"/>
    <property type="evidence" value="ECO:0007669"/>
    <property type="project" value="TreeGrafter"/>
</dbReference>
<comment type="catalytic activity">
    <reaction evidence="1">
        <text>ATP + protein L-histidine = ADP + protein N-phospho-L-histidine.</text>
        <dbReference type="EC" id="2.7.13.3"/>
    </reaction>
</comment>
<keyword evidence="7" id="KW-0902">Two-component regulatory system</keyword>
<organism evidence="13 14">
    <name type="scientific">Lentilactobacillus kisonensis DSM 19906 = JCM 15041</name>
    <dbReference type="NCBI Taxonomy" id="1423766"/>
    <lineage>
        <taxon>Bacteria</taxon>
        <taxon>Bacillati</taxon>
        <taxon>Bacillota</taxon>
        <taxon>Bacilli</taxon>
        <taxon>Lactobacillales</taxon>
        <taxon>Lactobacillaceae</taxon>
        <taxon>Lentilactobacillus</taxon>
    </lineage>
</organism>
<dbReference type="InterPro" id="IPR036097">
    <property type="entry name" value="HisK_dim/P_sf"/>
</dbReference>
<feature type="domain" description="Histidine kinase" evidence="11">
    <location>
        <begin position="262"/>
        <end position="478"/>
    </location>
</feature>
<evidence type="ECO:0000256" key="7">
    <source>
        <dbReference type="ARBA" id="ARBA00023012"/>
    </source>
</evidence>
<feature type="coiled-coil region" evidence="9">
    <location>
        <begin position="235"/>
        <end position="262"/>
    </location>
</feature>
<dbReference type="InterPro" id="IPR004358">
    <property type="entry name" value="Sig_transdc_His_kin-like_C"/>
</dbReference>
<comment type="subcellular location">
    <subcellularLocation>
        <location evidence="2">Membrane</location>
    </subcellularLocation>
</comment>
<dbReference type="EMBL" id="AZEB01000013">
    <property type="protein sequence ID" value="KRL21596.1"/>
    <property type="molecule type" value="Genomic_DNA"/>
</dbReference>
<evidence type="ECO:0000256" key="3">
    <source>
        <dbReference type="ARBA" id="ARBA00012438"/>
    </source>
</evidence>
<dbReference type="PRINTS" id="PR00344">
    <property type="entry name" value="BCTRLSENSOR"/>
</dbReference>
<evidence type="ECO:0000259" key="12">
    <source>
        <dbReference type="PROSITE" id="PS50885"/>
    </source>
</evidence>
<keyword evidence="14" id="KW-1185">Reference proteome</keyword>
<dbReference type="PANTHER" id="PTHR43047">
    <property type="entry name" value="TWO-COMPONENT HISTIDINE PROTEIN KINASE"/>
    <property type="match status" value="1"/>
</dbReference>
<dbReference type="PANTHER" id="PTHR43047:SF72">
    <property type="entry name" value="OSMOSENSING HISTIDINE PROTEIN KINASE SLN1"/>
    <property type="match status" value="1"/>
</dbReference>
<comment type="caution">
    <text evidence="13">The sequence shown here is derived from an EMBL/GenBank/DDBJ whole genome shotgun (WGS) entry which is preliminary data.</text>
</comment>
<gene>
    <name evidence="13" type="ORF">FC98_GL000622</name>
</gene>
<dbReference type="SMART" id="SM00388">
    <property type="entry name" value="HisKA"/>
    <property type="match status" value="1"/>
</dbReference>
<dbReference type="InterPro" id="IPR036890">
    <property type="entry name" value="HATPase_C_sf"/>
</dbReference>
<keyword evidence="8 10" id="KW-0472">Membrane</keyword>
<dbReference type="InterPro" id="IPR003660">
    <property type="entry name" value="HAMP_dom"/>
</dbReference>
<evidence type="ECO:0000256" key="9">
    <source>
        <dbReference type="SAM" id="Coils"/>
    </source>
</evidence>
<dbReference type="Pfam" id="PF00672">
    <property type="entry name" value="HAMP"/>
    <property type="match status" value="1"/>
</dbReference>
<keyword evidence="10" id="KW-1133">Transmembrane helix</keyword>
<dbReference type="Gene3D" id="1.10.287.130">
    <property type="match status" value="1"/>
</dbReference>
<dbReference type="Gene3D" id="3.30.565.10">
    <property type="entry name" value="Histidine kinase-like ATPase, C-terminal domain"/>
    <property type="match status" value="1"/>
</dbReference>
<dbReference type="PATRIC" id="fig|1423766.4.peg.642"/>
<dbReference type="InterPro" id="IPR003594">
    <property type="entry name" value="HATPase_dom"/>
</dbReference>
<keyword evidence="4" id="KW-0597">Phosphoprotein</keyword>
<dbReference type="SUPFAM" id="SSF47384">
    <property type="entry name" value="Homodimeric domain of signal transducing histidine kinase"/>
    <property type="match status" value="1"/>
</dbReference>
<keyword evidence="6 13" id="KW-0418">Kinase</keyword>
<dbReference type="InterPro" id="IPR005467">
    <property type="entry name" value="His_kinase_dom"/>
</dbReference>
<name>A0A0R1NNU7_9LACO</name>
<dbReference type="Pfam" id="PF02518">
    <property type="entry name" value="HATPase_c"/>
    <property type="match status" value="1"/>
</dbReference>
<dbReference type="InterPro" id="IPR003661">
    <property type="entry name" value="HisK_dim/P_dom"/>
</dbReference>
<dbReference type="CDD" id="cd06225">
    <property type="entry name" value="HAMP"/>
    <property type="match status" value="1"/>
</dbReference>
<dbReference type="PROSITE" id="PS50885">
    <property type="entry name" value="HAMP"/>
    <property type="match status" value="1"/>
</dbReference>
<dbReference type="SMART" id="SM00387">
    <property type="entry name" value="HATPase_c"/>
    <property type="match status" value="1"/>
</dbReference>
<dbReference type="SUPFAM" id="SSF158472">
    <property type="entry name" value="HAMP domain-like"/>
    <property type="match status" value="1"/>
</dbReference>
<evidence type="ECO:0000256" key="8">
    <source>
        <dbReference type="ARBA" id="ARBA00023136"/>
    </source>
</evidence>
<dbReference type="CDD" id="cd00082">
    <property type="entry name" value="HisKA"/>
    <property type="match status" value="1"/>
</dbReference>
<reference evidence="13 14" key="1">
    <citation type="journal article" date="2015" name="Genome Announc.">
        <title>Expanding the biotechnology potential of lactobacilli through comparative genomics of 213 strains and associated genera.</title>
        <authorList>
            <person name="Sun Z."/>
            <person name="Harris H.M."/>
            <person name="McCann A."/>
            <person name="Guo C."/>
            <person name="Argimon S."/>
            <person name="Zhang W."/>
            <person name="Yang X."/>
            <person name="Jeffery I.B."/>
            <person name="Cooney J.C."/>
            <person name="Kagawa T.F."/>
            <person name="Liu W."/>
            <person name="Song Y."/>
            <person name="Salvetti E."/>
            <person name="Wrobel A."/>
            <person name="Rasinkangas P."/>
            <person name="Parkhill J."/>
            <person name="Rea M.C."/>
            <person name="O'Sullivan O."/>
            <person name="Ritari J."/>
            <person name="Douillard F.P."/>
            <person name="Paul Ross R."/>
            <person name="Yang R."/>
            <person name="Briner A.E."/>
            <person name="Felis G.E."/>
            <person name="de Vos W.M."/>
            <person name="Barrangou R."/>
            <person name="Klaenhammer T.R."/>
            <person name="Caufield P.W."/>
            <person name="Cui Y."/>
            <person name="Zhang H."/>
            <person name="O'Toole P.W."/>
        </authorList>
    </citation>
    <scope>NUCLEOTIDE SEQUENCE [LARGE SCALE GENOMIC DNA]</scope>
    <source>
        <strain evidence="13 14">DSM 19906</strain>
    </source>
</reference>
<dbReference type="Pfam" id="PF00512">
    <property type="entry name" value="HisKA"/>
    <property type="match status" value="1"/>
</dbReference>
<feature type="domain" description="HAMP" evidence="12">
    <location>
        <begin position="195"/>
        <end position="247"/>
    </location>
</feature>
<dbReference type="SUPFAM" id="SSF55874">
    <property type="entry name" value="ATPase domain of HSP90 chaperone/DNA topoisomerase II/histidine kinase"/>
    <property type="match status" value="1"/>
</dbReference>
<evidence type="ECO:0000256" key="5">
    <source>
        <dbReference type="ARBA" id="ARBA00022679"/>
    </source>
</evidence>
<accession>A0A0R1NNU7</accession>